<dbReference type="Proteomes" id="UP000078543">
    <property type="component" value="Unassembled WGS sequence"/>
</dbReference>
<dbReference type="AlphaFoldDB" id="A0A178MR13"/>
<organism evidence="1 2">
    <name type="scientific">Magnetospirillum moscoviense</name>
    <dbReference type="NCBI Taxonomy" id="1437059"/>
    <lineage>
        <taxon>Bacteria</taxon>
        <taxon>Pseudomonadati</taxon>
        <taxon>Pseudomonadota</taxon>
        <taxon>Alphaproteobacteria</taxon>
        <taxon>Rhodospirillales</taxon>
        <taxon>Rhodospirillaceae</taxon>
        <taxon>Magnetospirillum</taxon>
    </lineage>
</organism>
<sequence>MLSLLCRIMASDSRFFQPRRESLKSRINQPESASALSGRENVTDRFKFSRDKGALKDALLDQKWDALELAGLIFEPNLPEGSSIVLIDDKYQSGVPMQFVASRLYLAGASEVFGLSMVKTLRDTDNQ</sequence>
<keyword evidence="2" id="KW-1185">Reference proteome</keyword>
<evidence type="ECO:0000313" key="2">
    <source>
        <dbReference type="Proteomes" id="UP000078543"/>
    </source>
</evidence>
<proteinExistence type="predicted"/>
<reference evidence="1 2" key="1">
    <citation type="submission" date="2016-04" db="EMBL/GenBank/DDBJ databases">
        <title>Draft genome sequence of freshwater magnetotactic bacteria Magnetospirillum marisnigri SP-1 and Magnetospirillum moscoviense BB-1.</title>
        <authorList>
            <person name="Koziaeva V."/>
            <person name="Dziuba M.V."/>
            <person name="Ivanov T.M."/>
            <person name="Kuznetsov B."/>
            <person name="Grouzdev D.S."/>
        </authorList>
    </citation>
    <scope>NUCLEOTIDE SEQUENCE [LARGE SCALE GENOMIC DNA]</scope>
    <source>
        <strain evidence="1 2">BB-1</strain>
    </source>
</reference>
<name>A0A178MR13_9PROT</name>
<dbReference type="STRING" id="1437059.A6A05_12545"/>
<dbReference type="EMBL" id="LWQU01000139">
    <property type="protein sequence ID" value="OAN50487.1"/>
    <property type="molecule type" value="Genomic_DNA"/>
</dbReference>
<accession>A0A178MR13</accession>
<protein>
    <submittedName>
        <fullName evidence="1">Uncharacterized protein</fullName>
    </submittedName>
</protein>
<comment type="caution">
    <text evidence="1">The sequence shown here is derived from an EMBL/GenBank/DDBJ whole genome shotgun (WGS) entry which is preliminary data.</text>
</comment>
<gene>
    <name evidence="1" type="ORF">A6A05_12545</name>
</gene>
<evidence type="ECO:0000313" key="1">
    <source>
        <dbReference type="EMBL" id="OAN50487.1"/>
    </source>
</evidence>